<keyword evidence="3" id="KW-1185">Reference proteome</keyword>
<feature type="compositionally biased region" description="Acidic residues" evidence="1">
    <location>
        <begin position="436"/>
        <end position="447"/>
    </location>
</feature>
<feature type="compositionally biased region" description="Basic and acidic residues" evidence="1">
    <location>
        <begin position="418"/>
        <end position="435"/>
    </location>
</feature>
<name>A0A4Z1IFD2_9HELO</name>
<dbReference type="EMBL" id="PQXN01000091">
    <property type="protein sequence ID" value="TGO55503.1"/>
    <property type="molecule type" value="Genomic_DNA"/>
</dbReference>
<proteinExistence type="predicted"/>
<accession>A0A4Z1IFD2</accession>
<feature type="region of interest" description="Disordered" evidence="1">
    <location>
        <begin position="418"/>
        <end position="447"/>
    </location>
</feature>
<evidence type="ECO:0000313" key="3">
    <source>
        <dbReference type="Proteomes" id="UP000297527"/>
    </source>
</evidence>
<reference evidence="2 3" key="1">
    <citation type="submission" date="2017-12" db="EMBL/GenBank/DDBJ databases">
        <title>Comparative genomics of Botrytis spp.</title>
        <authorList>
            <person name="Valero-Jimenez C.A."/>
            <person name="Tapia P."/>
            <person name="Veloso J."/>
            <person name="Silva-Moreno E."/>
            <person name="Staats M."/>
            <person name="Valdes J.H."/>
            <person name="Van Kan J.A.L."/>
        </authorList>
    </citation>
    <scope>NUCLEOTIDE SEQUENCE [LARGE SCALE GENOMIC DNA]</scope>
    <source>
        <strain evidence="2 3">MUCL11595</strain>
    </source>
</reference>
<gene>
    <name evidence="2" type="ORF">BCON_0091g00190</name>
</gene>
<evidence type="ECO:0000256" key="1">
    <source>
        <dbReference type="SAM" id="MobiDB-lite"/>
    </source>
</evidence>
<organism evidence="2 3">
    <name type="scientific">Botryotinia convoluta</name>
    <dbReference type="NCBI Taxonomy" id="54673"/>
    <lineage>
        <taxon>Eukaryota</taxon>
        <taxon>Fungi</taxon>
        <taxon>Dikarya</taxon>
        <taxon>Ascomycota</taxon>
        <taxon>Pezizomycotina</taxon>
        <taxon>Leotiomycetes</taxon>
        <taxon>Helotiales</taxon>
        <taxon>Sclerotiniaceae</taxon>
        <taxon>Botryotinia</taxon>
    </lineage>
</organism>
<feature type="compositionally biased region" description="Low complexity" evidence="1">
    <location>
        <begin position="12"/>
        <end position="38"/>
    </location>
</feature>
<protein>
    <submittedName>
        <fullName evidence="2">Uncharacterized protein</fullName>
    </submittedName>
</protein>
<feature type="region of interest" description="Disordered" evidence="1">
    <location>
        <begin position="1"/>
        <end position="54"/>
    </location>
</feature>
<dbReference type="AlphaFoldDB" id="A0A4Z1IFD2"/>
<dbReference type="OrthoDB" id="5337545at2759"/>
<comment type="caution">
    <text evidence="2">The sequence shown here is derived from an EMBL/GenBank/DDBJ whole genome shotgun (WGS) entry which is preliminary data.</text>
</comment>
<sequence length="554" mass="59783">MTSSDPKGKGKAPGPSSSSASASASTSSTTAPPAQTTSNDTPSRQDEQPTPSLLNRIGASAAGLSRDVFAGGSSVGREQLRRDAQGLLVAAGNGKGGSTSAIAGGNGNGDVGYTQMHTGNLGLLDGSSSISGGVGDTLGMRSAGNMGTSGSGIQETGGSGDLDGNTVGGDERARWIQRNEKEFSEFLDGIPSLTPAGDLGFEGGYLESTYEMHESIPQGSLGNEFQYGALPAPIGAPSNPVGKQAFEDSWAQSVREANTQHEARPGPRAVNTQGPTIYRFEPLPAFNPDKLTSAEYRREVMNTIVHKDARYMNTTNHNISVQEQESRDGDEVRDLLSRIGGVSFDEEIAGMNQGMGEAEIEGDDMKAYEREWMGMSSVERDRIIQVTRDLFPEEVRDGRGVMHGGFDVEDSLNLFPSHEREAEGRWREEREREMQREDDDDDADDDEFEGEVLNFQGIEWRVRKEKKNGETKKGMKGKEKAKEEWKSDWEGVLRGYTDEVWGGLLPLVREAREELKVEEEKGDGGEGKQRGNLKALRRLGAVLGHLRGLDGSGT</sequence>
<dbReference type="Proteomes" id="UP000297527">
    <property type="component" value="Unassembled WGS sequence"/>
</dbReference>
<evidence type="ECO:0000313" key="2">
    <source>
        <dbReference type="EMBL" id="TGO55503.1"/>
    </source>
</evidence>